<evidence type="ECO:0000313" key="7">
    <source>
        <dbReference type="EMBL" id="KAG2466375.1"/>
    </source>
</evidence>
<organism evidence="7 8">
    <name type="scientific">Polypterus senegalus</name>
    <name type="common">Senegal bichir</name>
    <dbReference type="NCBI Taxonomy" id="55291"/>
    <lineage>
        <taxon>Eukaryota</taxon>
        <taxon>Metazoa</taxon>
        <taxon>Chordata</taxon>
        <taxon>Craniata</taxon>
        <taxon>Vertebrata</taxon>
        <taxon>Euteleostomi</taxon>
        <taxon>Actinopterygii</taxon>
        <taxon>Polypteriformes</taxon>
        <taxon>Polypteridae</taxon>
        <taxon>Polypterus</taxon>
    </lineage>
</organism>
<dbReference type="GO" id="GO:0035591">
    <property type="term" value="F:signaling adaptor activity"/>
    <property type="evidence" value="ECO:0007669"/>
    <property type="project" value="InterPro"/>
</dbReference>
<keyword evidence="1" id="KW-0597">Phosphoprotein</keyword>
<evidence type="ECO:0000256" key="1">
    <source>
        <dbReference type="ARBA" id="ARBA00022553"/>
    </source>
</evidence>
<dbReference type="InterPro" id="IPR000980">
    <property type="entry name" value="SH2"/>
</dbReference>
<feature type="non-terminal residue" evidence="7">
    <location>
        <position position="345"/>
    </location>
</feature>
<gene>
    <name evidence="7" type="primary">Stap1</name>
    <name evidence="7" type="ORF">GTO96_0020263</name>
</gene>
<evidence type="ECO:0000256" key="2">
    <source>
        <dbReference type="ARBA" id="ARBA00022999"/>
    </source>
</evidence>
<feature type="region of interest" description="Disordered" evidence="4">
    <location>
        <begin position="280"/>
        <end position="311"/>
    </location>
</feature>
<dbReference type="AlphaFoldDB" id="A0A8X7XFA2"/>
<dbReference type="GO" id="GO:0050861">
    <property type="term" value="P:positive regulation of B cell receptor signaling pathway"/>
    <property type="evidence" value="ECO:0007669"/>
    <property type="project" value="TreeGrafter"/>
</dbReference>
<dbReference type="PROSITE" id="PS50001">
    <property type="entry name" value="SH2"/>
    <property type="match status" value="1"/>
</dbReference>
<dbReference type="SMART" id="SM00252">
    <property type="entry name" value="SH2"/>
    <property type="match status" value="1"/>
</dbReference>
<dbReference type="Gene3D" id="2.30.29.30">
    <property type="entry name" value="Pleckstrin-homology domain (PH domain)/Phosphotyrosine-binding domain (PTB)"/>
    <property type="match status" value="1"/>
</dbReference>
<evidence type="ECO:0000313" key="8">
    <source>
        <dbReference type="Proteomes" id="UP000886611"/>
    </source>
</evidence>
<dbReference type="OrthoDB" id="6086001at2759"/>
<sequence length="345" mass="39793">MSAQAPAPRVRSKRRAQITALPLYFSGFTMKRRKGEKDYQQYYAELRGNVIFLYEDEKKSEYSEKLELQHLDSVSLVRMDVNTEEMTLTFPQEEVQLKLENYENGEEWKAFIYTVAKLEIPTRLQLLPGQLLRLKETLEQEQARQMTPAPPAEEPSPPAPLHCYEDVMTDMPPCFFTVSRSQAVSMLKESPSHGNMILRPGSNSLSYAVTVLNPQSSGSSIKHYKVNIEHNGFTIELGTPVFTKTLNEVIDYFIKQTDGRLKPYIESDDYEVAINLLDDPHKTRPTMPPRSTSQQQLTPKDTLMTRGRSQSCAENTYVNDNDARGDFVQELQGKFQRRRWTQWQH</sequence>
<evidence type="ECO:0000259" key="6">
    <source>
        <dbReference type="PROSITE" id="PS50003"/>
    </source>
</evidence>
<feature type="non-terminal residue" evidence="7">
    <location>
        <position position="1"/>
    </location>
</feature>
<evidence type="ECO:0000256" key="3">
    <source>
        <dbReference type="PROSITE-ProRule" id="PRU00191"/>
    </source>
</evidence>
<dbReference type="EMBL" id="JAATIS010001241">
    <property type="protein sequence ID" value="KAG2466375.1"/>
    <property type="molecule type" value="Genomic_DNA"/>
</dbReference>
<evidence type="ECO:0000256" key="4">
    <source>
        <dbReference type="SAM" id="MobiDB-lite"/>
    </source>
</evidence>
<feature type="domain" description="SH2" evidence="5">
    <location>
        <begin position="178"/>
        <end position="281"/>
    </location>
</feature>
<dbReference type="PANTHER" id="PTHR16186:SF10">
    <property type="entry name" value="SIGNAL-TRANSDUCING ADAPTOR PROTEIN 1"/>
    <property type="match status" value="1"/>
</dbReference>
<dbReference type="InterPro" id="IPR039111">
    <property type="entry name" value="STAP1/STAP2"/>
</dbReference>
<keyword evidence="2 3" id="KW-0727">SH2 domain</keyword>
<evidence type="ECO:0000259" key="5">
    <source>
        <dbReference type="PROSITE" id="PS50001"/>
    </source>
</evidence>
<dbReference type="SUPFAM" id="SSF50729">
    <property type="entry name" value="PH domain-like"/>
    <property type="match status" value="1"/>
</dbReference>
<dbReference type="PROSITE" id="PS50003">
    <property type="entry name" value="PH_DOMAIN"/>
    <property type="match status" value="1"/>
</dbReference>
<dbReference type="Gene3D" id="3.30.505.10">
    <property type="entry name" value="SH2 domain"/>
    <property type="match status" value="1"/>
</dbReference>
<dbReference type="InterPro" id="IPR001849">
    <property type="entry name" value="PH_domain"/>
</dbReference>
<dbReference type="Pfam" id="PF00017">
    <property type="entry name" value="SH2"/>
    <property type="match status" value="1"/>
</dbReference>
<dbReference type="GO" id="GO:0007169">
    <property type="term" value="P:cell surface receptor protein tyrosine kinase signaling pathway"/>
    <property type="evidence" value="ECO:0007669"/>
    <property type="project" value="TreeGrafter"/>
</dbReference>
<feature type="domain" description="PH" evidence="6">
    <location>
        <begin position="22"/>
        <end position="117"/>
    </location>
</feature>
<dbReference type="PANTHER" id="PTHR16186">
    <property type="entry name" value="SIGNAL-TRANSDUCING ADAPTOR PROTEIN-RELATED"/>
    <property type="match status" value="1"/>
</dbReference>
<protein>
    <submittedName>
        <fullName evidence="7">STAP1 protein</fullName>
    </submittedName>
</protein>
<name>A0A8X7XFA2_POLSE</name>
<comment type="caution">
    <text evidence="7">The sequence shown here is derived from an EMBL/GenBank/DDBJ whole genome shotgun (WGS) entry which is preliminary data.</text>
</comment>
<dbReference type="InterPro" id="IPR036860">
    <property type="entry name" value="SH2_dom_sf"/>
</dbReference>
<feature type="compositionally biased region" description="Polar residues" evidence="4">
    <location>
        <begin position="289"/>
        <end position="299"/>
    </location>
</feature>
<reference evidence="7 8" key="1">
    <citation type="journal article" date="2021" name="Cell">
        <title>Tracing the genetic footprints of vertebrate landing in non-teleost ray-finned fishes.</title>
        <authorList>
            <person name="Bi X."/>
            <person name="Wang K."/>
            <person name="Yang L."/>
            <person name="Pan H."/>
            <person name="Jiang H."/>
            <person name="Wei Q."/>
            <person name="Fang M."/>
            <person name="Yu H."/>
            <person name="Zhu C."/>
            <person name="Cai Y."/>
            <person name="He Y."/>
            <person name="Gan X."/>
            <person name="Zeng H."/>
            <person name="Yu D."/>
            <person name="Zhu Y."/>
            <person name="Jiang H."/>
            <person name="Qiu Q."/>
            <person name="Yang H."/>
            <person name="Zhang Y.E."/>
            <person name="Wang W."/>
            <person name="Zhu M."/>
            <person name="He S."/>
            <person name="Zhang G."/>
        </authorList>
    </citation>
    <scope>NUCLEOTIDE SEQUENCE [LARGE SCALE GENOMIC DNA]</scope>
    <source>
        <strain evidence="7">Bchr_013</strain>
    </source>
</reference>
<dbReference type="Proteomes" id="UP000886611">
    <property type="component" value="Unassembled WGS sequence"/>
</dbReference>
<accession>A0A8X7XFA2</accession>
<dbReference type="SUPFAM" id="SSF55550">
    <property type="entry name" value="SH2 domain"/>
    <property type="match status" value="1"/>
</dbReference>
<dbReference type="GO" id="GO:0019901">
    <property type="term" value="F:protein kinase binding"/>
    <property type="evidence" value="ECO:0007669"/>
    <property type="project" value="TreeGrafter"/>
</dbReference>
<dbReference type="InterPro" id="IPR011993">
    <property type="entry name" value="PH-like_dom_sf"/>
</dbReference>
<keyword evidence="8" id="KW-1185">Reference proteome</keyword>
<proteinExistence type="predicted"/>